<name>A0A0N4UDT5_DRAME</name>
<comment type="subcellular location">
    <subcellularLocation>
        <location evidence="1">Mitochondrion membrane</location>
    </subcellularLocation>
</comment>
<keyword evidence="3" id="KW-0999">Mitochondrion inner membrane</keyword>
<keyword evidence="4" id="KW-0067">ATP-binding</keyword>
<evidence type="ECO:0000259" key="9">
    <source>
        <dbReference type="Pfam" id="PF12037"/>
    </source>
</evidence>
<reference evidence="13" key="1">
    <citation type="submission" date="2017-02" db="UniProtKB">
        <authorList>
            <consortium name="WormBaseParasite"/>
        </authorList>
    </citation>
    <scope>IDENTIFICATION</scope>
</reference>
<sequence length="174" mass="21023">MVLNKYYEQFLKLMHILHAITIYRYDQNNFTQAEAHALSLRSEHIRVAEEERRKTLVEETKHARVRADYQDQLARKRQEEELSMKARMQEESLRKQEESVKKQEAVRRATIEHELAVRHKYDLEKIEAEIHARAKADRENRDINLEHMRASEAEHRKTAIEKIKYLPLYILLNY</sequence>
<dbReference type="Pfam" id="PF12037">
    <property type="entry name" value="ATAD3_N"/>
    <property type="match status" value="1"/>
</dbReference>
<evidence type="ECO:0000256" key="2">
    <source>
        <dbReference type="ARBA" id="ARBA00022741"/>
    </source>
</evidence>
<dbReference type="GO" id="GO:0008270">
    <property type="term" value="F:zinc ion binding"/>
    <property type="evidence" value="ECO:0007669"/>
    <property type="project" value="TreeGrafter"/>
</dbReference>
<evidence type="ECO:0000256" key="6">
    <source>
        <dbReference type="ARBA" id="ARBA00023128"/>
    </source>
</evidence>
<protein>
    <submittedName>
        <fullName evidence="13">DUF3523 domain-containing protein</fullName>
    </submittedName>
</protein>
<evidence type="ECO:0000256" key="3">
    <source>
        <dbReference type="ARBA" id="ARBA00022792"/>
    </source>
</evidence>
<dbReference type="EMBL" id="UYYG01000005">
    <property type="protein sequence ID" value="VDN50643.1"/>
    <property type="molecule type" value="Genomic_DNA"/>
</dbReference>
<dbReference type="WBParaSite" id="DME_0000551001-mRNA-1">
    <property type="protein sequence ID" value="DME_0000551001-mRNA-1"/>
    <property type="gene ID" value="DME_0000551001"/>
</dbReference>
<dbReference type="PANTHER" id="PTHR23075">
    <property type="entry name" value="PUTATIVE ATP-ASE"/>
    <property type="match status" value="1"/>
</dbReference>
<gene>
    <name evidence="10" type="ORF">DME_LOCUS616</name>
</gene>
<evidence type="ECO:0000256" key="4">
    <source>
        <dbReference type="ARBA" id="ARBA00022840"/>
    </source>
</evidence>
<accession>A0A0N4UDT5</accession>
<dbReference type="InterPro" id="IPR021911">
    <property type="entry name" value="ATAD3_N"/>
</dbReference>
<proteinExistence type="predicted"/>
<feature type="region of interest" description="Disordered" evidence="8">
    <location>
        <begin position="76"/>
        <end position="98"/>
    </location>
</feature>
<dbReference type="Proteomes" id="UP000038040">
    <property type="component" value="Unplaced"/>
</dbReference>
<evidence type="ECO:0000256" key="5">
    <source>
        <dbReference type="ARBA" id="ARBA00023054"/>
    </source>
</evidence>
<evidence type="ECO:0000256" key="8">
    <source>
        <dbReference type="SAM" id="MobiDB-lite"/>
    </source>
</evidence>
<keyword evidence="6" id="KW-0496">Mitochondrion</keyword>
<dbReference type="OrthoDB" id="199596at2759"/>
<organism evidence="11 13">
    <name type="scientific">Dracunculus medinensis</name>
    <name type="common">Guinea worm</name>
    <dbReference type="NCBI Taxonomy" id="318479"/>
    <lineage>
        <taxon>Eukaryota</taxon>
        <taxon>Metazoa</taxon>
        <taxon>Ecdysozoa</taxon>
        <taxon>Nematoda</taxon>
        <taxon>Chromadorea</taxon>
        <taxon>Rhabditida</taxon>
        <taxon>Spirurina</taxon>
        <taxon>Dracunculoidea</taxon>
        <taxon>Dracunculidae</taxon>
        <taxon>Dracunculus</taxon>
    </lineage>
</organism>
<evidence type="ECO:0000256" key="7">
    <source>
        <dbReference type="ARBA" id="ARBA00023136"/>
    </source>
</evidence>
<dbReference type="GO" id="GO:0007005">
    <property type="term" value="P:mitochondrion organization"/>
    <property type="evidence" value="ECO:0007669"/>
    <property type="project" value="TreeGrafter"/>
</dbReference>
<evidence type="ECO:0000313" key="12">
    <source>
        <dbReference type="Proteomes" id="UP000274756"/>
    </source>
</evidence>
<evidence type="ECO:0000256" key="1">
    <source>
        <dbReference type="ARBA" id="ARBA00004325"/>
    </source>
</evidence>
<dbReference type="AlphaFoldDB" id="A0A0N4UDT5"/>
<dbReference type="PANTHER" id="PTHR23075:SF0">
    <property type="entry name" value="ATPASE FAMILY AAA DOMAIN-CONTAINING PROTEIN 3"/>
    <property type="match status" value="1"/>
</dbReference>
<dbReference type="Proteomes" id="UP000274756">
    <property type="component" value="Unassembled WGS sequence"/>
</dbReference>
<keyword evidence="5" id="KW-0175">Coiled coil</keyword>
<evidence type="ECO:0000313" key="11">
    <source>
        <dbReference type="Proteomes" id="UP000038040"/>
    </source>
</evidence>
<evidence type="ECO:0000313" key="10">
    <source>
        <dbReference type="EMBL" id="VDN50643.1"/>
    </source>
</evidence>
<keyword evidence="12" id="KW-1185">Reference proteome</keyword>
<dbReference type="STRING" id="318479.A0A0N4UDT5"/>
<reference evidence="10 12" key="2">
    <citation type="submission" date="2018-11" db="EMBL/GenBank/DDBJ databases">
        <authorList>
            <consortium name="Pathogen Informatics"/>
        </authorList>
    </citation>
    <scope>NUCLEOTIDE SEQUENCE [LARGE SCALE GENOMIC DNA]</scope>
</reference>
<evidence type="ECO:0000313" key="13">
    <source>
        <dbReference type="WBParaSite" id="DME_0000551001-mRNA-1"/>
    </source>
</evidence>
<feature type="domain" description="ATPase family AAA" evidence="9">
    <location>
        <begin position="27"/>
        <end position="164"/>
    </location>
</feature>
<dbReference type="GO" id="GO:0031966">
    <property type="term" value="C:mitochondrial membrane"/>
    <property type="evidence" value="ECO:0007669"/>
    <property type="project" value="UniProtKB-SubCell"/>
</dbReference>
<keyword evidence="7" id="KW-0472">Membrane</keyword>
<dbReference type="GO" id="GO:0005524">
    <property type="term" value="F:ATP binding"/>
    <property type="evidence" value="ECO:0007669"/>
    <property type="project" value="UniProtKB-KW"/>
</dbReference>
<keyword evidence="2" id="KW-0547">Nucleotide-binding</keyword>